<keyword evidence="9" id="KW-1185">Reference proteome</keyword>
<dbReference type="GO" id="GO:0005664">
    <property type="term" value="C:nuclear origin of replication recognition complex"/>
    <property type="evidence" value="ECO:0007669"/>
    <property type="project" value="InterPro"/>
</dbReference>
<dbReference type="OrthoDB" id="5552484at2759"/>
<keyword evidence="5" id="KW-0539">Nucleus</keyword>
<dbReference type="GO" id="GO:0006270">
    <property type="term" value="P:DNA replication initiation"/>
    <property type="evidence" value="ECO:0007669"/>
    <property type="project" value="TreeGrafter"/>
</dbReference>
<protein>
    <recommendedName>
        <fullName evidence="10">Origin recognition complex subunit 6</fullName>
    </recommendedName>
</protein>
<evidence type="ECO:0000313" key="8">
    <source>
        <dbReference type="EMBL" id="KRT85522.1"/>
    </source>
</evidence>
<keyword evidence="3" id="KW-0235">DNA replication</keyword>
<dbReference type="Pfam" id="PF05460">
    <property type="entry name" value="ORC6"/>
    <property type="match status" value="1"/>
</dbReference>
<feature type="domain" description="ORC6 first cyclin-like" evidence="6">
    <location>
        <begin position="17"/>
        <end position="94"/>
    </location>
</feature>
<dbReference type="PANTHER" id="PTHR13394">
    <property type="entry name" value="ORIGIN RECOGNITION COMPLEX SUBUNIT 6"/>
    <property type="match status" value="1"/>
</dbReference>
<name>A0A0T6BDW1_9SCAR</name>
<reference evidence="8 9" key="1">
    <citation type="submission" date="2015-09" db="EMBL/GenBank/DDBJ databases">
        <title>Draft genome of the scarab beetle Oryctes borbonicus.</title>
        <authorList>
            <person name="Meyer J.M."/>
            <person name="Markov G.V."/>
            <person name="Baskaran P."/>
            <person name="Herrmann M."/>
            <person name="Sommer R.J."/>
            <person name="Roedelsperger C."/>
        </authorList>
    </citation>
    <scope>NUCLEOTIDE SEQUENCE [LARGE SCALE GENOMIC DNA]</scope>
    <source>
        <strain evidence="8">OB123</strain>
        <tissue evidence="8">Whole animal</tissue>
    </source>
</reference>
<comment type="subcellular location">
    <subcellularLocation>
        <location evidence="1">Nucleus</location>
    </subcellularLocation>
</comment>
<sequence length="204" mass="23125">MHVNRESSALTVLGEKLGLENSVIRKAEEYYRLCLAKSNLDKISDLPRAVLCLDLVAKSTGVAFDKTTALRLSTLSSVVYQKYYNLIETSLGLNEILTIPKLCVKLNCSEAQDLAETILSKYKAQNIMVEDLHHPQYNTIAVYTACKLKGIKAAKAQFMQETRLRTPQWKQLEIKFFEFVKQVGLDVELKHSNKKAKDKVKEIT</sequence>
<evidence type="ECO:0000256" key="1">
    <source>
        <dbReference type="ARBA" id="ARBA00004123"/>
    </source>
</evidence>
<comment type="caution">
    <text evidence="8">The sequence shown here is derived from an EMBL/GenBank/DDBJ whole genome shotgun (WGS) entry which is preliminary data.</text>
</comment>
<dbReference type="InterPro" id="IPR020529">
    <property type="entry name" value="ORC6_met/pln"/>
</dbReference>
<evidence type="ECO:0008006" key="10">
    <source>
        <dbReference type="Google" id="ProtNLM"/>
    </source>
</evidence>
<accession>A0A0T6BDW1</accession>
<proteinExistence type="inferred from homology"/>
<feature type="domain" description="ORC6 second cyclin-like" evidence="7">
    <location>
        <begin position="97"/>
        <end position="176"/>
    </location>
</feature>
<dbReference type="GO" id="GO:0003677">
    <property type="term" value="F:DNA binding"/>
    <property type="evidence" value="ECO:0007669"/>
    <property type="project" value="UniProtKB-KW"/>
</dbReference>
<evidence type="ECO:0000256" key="4">
    <source>
        <dbReference type="ARBA" id="ARBA00023125"/>
    </source>
</evidence>
<dbReference type="Gene3D" id="1.10.472.10">
    <property type="entry name" value="Cyclin-like"/>
    <property type="match status" value="1"/>
</dbReference>
<dbReference type="Pfam" id="PF21913">
    <property type="entry name" value="ORC6_2nd"/>
    <property type="match status" value="1"/>
</dbReference>
<evidence type="ECO:0000256" key="2">
    <source>
        <dbReference type="ARBA" id="ARBA00010840"/>
    </source>
</evidence>
<dbReference type="PANTHER" id="PTHR13394:SF0">
    <property type="entry name" value="ORIGIN RECOGNITION COMPLEX SUBUNIT 6"/>
    <property type="match status" value="1"/>
</dbReference>
<keyword evidence="4" id="KW-0238">DNA-binding</keyword>
<feature type="non-terminal residue" evidence="8">
    <location>
        <position position="204"/>
    </location>
</feature>
<dbReference type="AlphaFoldDB" id="A0A0T6BDW1"/>
<dbReference type="EMBL" id="LJIG01001418">
    <property type="protein sequence ID" value="KRT85522.1"/>
    <property type="molecule type" value="Genomic_DNA"/>
</dbReference>
<dbReference type="Proteomes" id="UP000051574">
    <property type="component" value="Unassembled WGS sequence"/>
</dbReference>
<dbReference type="InterPro" id="IPR054113">
    <property type="entry name" value="ORC6_cyclin-like_2nd"/>
</dbReference>
<dbReference type="InterPro" id="IPR008721">
    <property type="entry name" value="ORC6_cyclin_first"/>
</dbReference>
<gene>
    <name evidence="8" type="ORF">AMK59_997</name>
</gene>
<evidence type="ECO:0000256" key="5">
    <source>
        <dbReference type="ARBA" id="ARBA00023242"/>
    </source>
</evidence>
<evidence type="ECO:0000313" key="9">
    <source>
        <dbReference type="Proteomes" id="UP000051574"/>
    </source>
</evidence>
<evidence type="ECO:0000259" key="7">
    <source>
        <dbReference type="Pfam" id="PF21913"/>
    </source>
</evidence>
<organism evidence="8 9">
    <name type="scientific">Oryctes borbonicus</name>
    <dbReference type="NCBI Taxonomy" id="1629725"/>
    <lineage>
        <taxon>Eukaryota</taxon>
        <taxon>Metazoa</taxon>
        <taxon>Ecdysozoa</taxon>
        <taxon>Arthropoda</taxon>
        <taxon>Hexapoda</taxon>
        <taxon>Insecta</taxon>
        <taxon>Pterygota</taxon>
        <taxon>Neoptera</taxon>
        <taxon>Endopterygota</taxon>
        <taxon>Coleoptera</taxon>
        <taxon>Polyphaga</taxon>
        <taxon>Scarabaeiformia</taxon>
        <taxon>Scarabaeidae</taxon>
        <taxon>Dynastinae</taxon>
        <taxon>Oryctes</taxon>
    </lineage>
</organism>
<comment type="similarity">
    <text evidence="2">Belongs to the ORC6 family.</text>
</comment>
<evidence type="ECO:0000259" key="6">
    <source>
        <dbReference type="Pfam" id="PF05460"/>
    </source>
</evidence>
<evidence type="ECO:0000256" key="3">
    <source>
        <dbReference type="ARBA" id="ARBA00022705"/>
    </source>
</evidence>